<evidence type="ECO:0000313" key="3">
    <source>
        <dbReference type="Proteomes" id="UP001204144"/>
    </source>
</evidence>
<name>A0AAE3H510_9BACT</name>
<evidence type="ECO:0000256" key="1">
    <source>
        <dbReference type="SAM" id="SignalP"/>
    </source>
</evidence>
<organism evidence="2 3">
    <name type="scientific">Lacihabitans soyangensis</name>
    <dbReference type="NCBI Taxonomy" id="869394"/>
    <lineage>
        <taxon>Bacteria</taxon>
        <taxon>Pseudomonadati</taxon>
        <taxon>Bacteroidota</taxon>
        <taxon>Cytophagia</taxon>
        <taxon>Cytophagales</taxon>
        <taxon>Leadbetterellaceae</taxon>
        <taxon>Lacihabitans</taxon>
    </lineage>
</organism>
<evidence type="ECO:0008006" key="4">
    <source>
        <dbReference type="Google" id="ProtNLM"/>
    </source>
</evidence>
<dbReference type="Proteomes" id="UP001204144">
    <property type="component" value="Unassembled WGS sequence"/>
</dbReference>
<feature type="chain" id="PRO_5042293885" description="Caspase family protein" evidence="1">
    <location>
        <begin position="18"/>
        <end position="892"/>
    </location>
</feature>
<accession>A0AAE3H510</accession>
<feature type="signal peptide" evidence="1">
    <location>
        <begin position="1"/>
        <end position="17"/>
    </location>
</feature>
<protein>
    <recommendedName>
        <fullName evidence="4">Caspase family protein</fullName>
    </recommendedName>
</protein>
<sequence length="892" mass="104331">MKTKLLLLFFLAFTARAQRPQLHLVLAADVEDNAYTVRNFSKEEKIRSMFELVSKELDFELKIKYLHTQKYGFSAKGVLDTLGNLKILTRDDILVFYYLGRGFYPKPTIKVPLLEFQDTKKMLSFDQIRKKVSTLKTRLTLLVADCDETYSLLYPQVLPYSLLKTVFLPPDVDGIQTSSIDNHFLRENLEVSRFEENQVLKKYSLDSLYRDNCLAQLQAMLNLHNINDLEKKWHTSLLINRLSSYITQPISTHSSFQDRYRLEQILEISPRKYRTQSISEFDMEILVDSLFRKQKILDFDDTLNLKIKEFYLFENKPMVSTFWDTESPEMIAYCLETLNELNRLIAEFIPNKPLQLPQERLKIIYNRLESYKKYGFPNTSDNNSNYRSTQIKKLPFVPLSNYKLTNFGHEDLADLVDSIFLKKQLLNTNEPLLQKLDSLIDYVNRPQISPLELLSEKEIDKYYNTLDSLEGYLDLKSALKMDTSLTRRLKIFHGRLENYRKVGFLDKDIVNFKGLNMFKEESIKHIIDILYNSGNLLNFKNPLQYKLDSVIENKLSFHTLLLSEAEWNYYLSILKSLDSLKIINVEDYENSISIQLAKNRLLQYPEFGFPDKTKNYQIEINNIEKHSYGYINEVDKNDRRNKYYNPIIDSLYRSRQILNILSPLYQKIHELLWADLPKGYPIREGMQARESFLRPIVNQLFLSECGIIEVASGHSRNLQKNKYLGNFTDQVYKNFNNVISNTALNDVGELSLSKIFTPLPKPFIFDYKRAVPVMCNLVSTTPQFLLPDFKKLPTEARVNELFLDYIRTTSLPKKKVLKNEISGYFERGSVLKVKPPKSNSNAISSSSSLGLEEYFQKLDKARPKIDSIEVREGSLRRNKNFSKITSMMLVEN</sequence>
<dbReference type="EMBL" id="RJUF01000174">
    <property type="protein sequence ID" value="MCP9764607.1"/>
    <property type="molecule type" value="Genomic_DNA"/>
</dbReference>
<keyword evidence="1" id="KW-0732">Signal</keyword>
<comment type="caution">
    <text evidence="2">The sequence shown here is derived from an EMBL/GenBank/DDBJ whole genome shotgun (WGS) entry which is preliminary data.</text>
</comment>
<dbReference type="RefSeq" id="WP_255038299.1">
    <property type="nucleotide sequence ID" value="NZ_RJUF01000174.1"/>
</dbReference>
<evidence type="ECO:0000313" key="2">
    <source>
        <dbReference type="EMBL" id="MCP9764607.1"/>
    </source>
</evidence>
<proteinExistence type="predicted"/>
<gene>
    <name evidence="2" type="ORF">EGI31_16830</name>
</gene>
<keyword evidence="3" id="KW-1185">Reference proteome</keyword>
<reference evidence="2 3" key="1">
    <citation type="submission" date="2018-11" db="EMBL/GenBank/DDBJ databases">
        <title>Novel bacteria species description.</title>
        <authorList>
            <person name="Han J.-H."/>
        </authorList>
    </citation>
    <scope>NUCLEOTIDE SEQUENCE [LARGE SCALE GENOMIC DNA]</scope>
    <source>
        <strain evidence="2 3">KCTC23259</strain>
    </source>
</reference>
<dbReference type="AlphaFoldDB" id="A0AAE3H510"/>